<evidence type="ECO:0000259" key="7">
    <source>
        <dbReference type="PROSITE" id="PS50110"/>
    </source>
</evidence>
<feature type="domain" description="HTH luxR-type" evidence="6">
    <location>
        <begin position="141"/>
        <end position="206"/>
    </location>
</feature>
<dbReference type="InterPro" id="IPR000792">
    <property type="entry name" value="Tscrpt_reg_LuxR_C"/>
</dbReference>
<name>A0A2T0ZZ04_9ACTN</name>
<dbReference type="Gene3D" id="3.40.50.2300">
    <property type="match status" value="1"/>
</dbReference>
<dbReference type="PROSITE" id="PS00622">
    <property type="entry name" value="HTH_LUXR_1"/>
    <property type="match status" value="1"/>
</dbReference>
<dbReference type="GO" id="GO:0003677">
    <property type="term" value="F:DNA binding"/>
    <property type="evidence" value="ECO:0007669"/>
    <property type="project" value="UniProtKB-KW"/>
</dbReference>
<dbReference type="PANTHER" id="PTHR43214">
    <property type="entry name" value="TWO-COMPONENT RESPONSE REGULATOR"/>
    <property type="match status" value="1"/>
</dbReference>
<reference evidence="8 9" key="1">
    <citation type="submission" date="2018-03" db="EMBL/GenBank/DDBJ databases">
        <title>Genomic Encyclopedia of Archaeal and Bacterial Type Strains, Phase II (KMG-II): from individual species to whole genera.</title>
        <authorList>
            <person name="Goeker M."/>
        </authorList>
    </citation>
    <scope>NUCLEOTIDE SEQUENCE [LARGE SCALE GENOMIC DNA]</scope>
    <source>
        <strain evidence="8 9">DSM 100065</strain>
    </source>
</reference>
<comment type="caution">
    <text evidence="8">The sequence shown here is derived from an EMBL/GenBank/DDBJ whole genome shotgun (WGS) entry which is preliminary data.</text>
</comment>
<dbReference type="Pfam" id="PF00072">
    <property type="entry name" value="Response_reg"/>
    <property type="match status" value="1"/>
</dbReference>
<evidence type="ECO:0000256" key="3">
    <source>
        <dbReference type="ARBA" id="ARBA00023125"/>
    </source>
</evidence>
<keyword evidence="4" id="KW-0804">Transcription</keyword>
<evidence type="ECO:0000313" key="8">
    <source>
        <dbReference type="EMBL" id="PRZ41581.1"/>
    </source>
</evidence>
<evidence type="ECO:0000256" key="1">
    <source>
        <dbReference type="ARBA" id="ARBA00022553"/>
    </source>
</evidence>
<dbReference type="InterPro" id="IPR058245">
    <property type="entry name" value="NreC/VraR/RcsB-like_REC"/>
</dbReference>
<evidence type="ECO:0000256" key="5">
    <source>
        <dbReference type="PROSITE-ProRule" id="PRU00169"/>
    </source>
</evidence>
<evidence type="ECO:0000259" key="6">
    <source>
        <dbReference type="PROSITE" id="PS50043"/>
    </source>
</evidence>
<dbReference type="AlphaFoldDB" id="A0A2T0ZZ04"/>
<dbReference type="CDD" id="cd17535">
    <property type="entry name" value="REC_NarL-like"/>
    <property type="match status" value="1"/>
</dbReference>
<keyword evidence="3" id="KW-0238">DNA-binding</keyword>
<protein>
    <submittedName>
        <fullName evidence="8">LuxR family two component transcriptional regulator</fullName>
    </submittedName>
</protein>
<proteinExistence type="predicted"/>
<dbReference type="GO" id="GO:0006355">
    <property type="term" value="P:regulation of DNA-templated transcription"/>
    <property type="evidence" value="ECO:0007669"/>
    <property type="project" value="InterPro"/>
</dbReference>
<dbReference type="PROSITE" id="PS50043">
    <property type="entry name" value="HTH_LUXR_2"/>
    <property type="match status" value="1"/>
</dbReference>
<keyword evidence="1 5" id="KW-0597">Phosphoprotein</keyword>
<dbReference type="SUPFAM" id="SSF46894">
    <property type="entry name" value="C-terminal effector domain of the bipartite response regulators"/>
    <property type="match status" value="1"/>
</dbReference>
<keyword evidence="9" id="KW-1185">Reference proteome</keyword>
<dbReference type="InterPro" id="IPR001789">
    <property type="entry name" value="Sig_transdc_resp-reg_receiver"/>
</dbReference>
<gene>
    <name evidence="8" type="ORF">CLV47_109128</name>
</gene>
<dbReference type="InterPro" id="IPR039420">
    <property type="entry name" value="WalR-like"/>
</dbReference>
<dbReference type="InterPro" id="IPR016032">
    <property type="entry name" value="Sig_transdc_resp-reg_C-effctor"/>
</dbReference>
<dbReference type="RefSeq" id="WP_106349333.1">
    <property type="nucleotide sequence ID" value="NZ_PVUE01000009.1"/>
</dbReference>
<dbReference type="EMBL" id="PVUE01000009">
    <property type="protein sequence ID" value="PRZ41581.1"/>
    <property type="molecule type" value="Genomic_DNA"/>
</dbReference>
<dbReference type="Proteomes" id="UP000237752">
    <property type="component" value="Unassembled WGS sequence"/>
</dbReference>
<dbReference type="PRINTS" id="PR00038">
    <property type="entry name" value="HTHLUXR"/>
</dbReference>
<dbReference type="PROSITE" id="PS50110">
    <property type="entry name" value="RESPONSE_REGULATORY"/>
    <property type="match status" value="1"/>
</dbReference>
<evidence type="ECO:0000313" key="9">
    <source>
        <dbReference type="Proteomes" id="UP000237752"/>
    </source>
</evidence>
<dbReference type="PANTHER" id="PTHR43214:SF24">
    <property type="entry name" value="TRANSCRIPTIONAL REGULATORY PROTEIN NARL-RELATED"/>
    <property type="match status" value="1"/>
</dbReference>
<dbReference type="OrthoDB" id="9808843at2"/>
<keyword evidence="2" id="KW-0805">Transcription regulation</keyword>
<accession>A0A2T0ZZ04</accession>
<dbReference type="CDD" id="cd06170">
    <property type="entry name" value="LuxR_C_like"/>
    <property type="match status" value="1"/>
</dbReference>
<dbReference type="InterPro" id="IPR011006">
    <property type="entry name" value="CheY-like_superfamily"/>
</dbReference>
<dbReference type="Pfam" id="PF00196">
    <property type="entry name" value="GerE"/>
    <property type="match status" value="1"/>
</dbReference>
<dbReference type="SMART" id="SM00448">
    <property type="entry name" value="REC"/>
    <property type="match status" value="1"/>
</dbReference>
<feature type="domain" description="Response regulatory" evidence="7">
    <location>
        <begin position="6"/>
        <end position="123"/>
    </location>
</feature>
<feature type="modified residue" description="4-aspartylphosphate" evidence="5">
    <location>
        <position position="57"/>
    </location>
</feature>
<evidence type="ECO:0000256" key="2">
    <source>
        <dbReference type="ARBA" id="ARBA00023015"/>
    </source>
</evidence>
<sequence length="209" mass="21943">MTKTVTVLLVDDHPVVRAGLRALLSSSDGIDVVGEASGGVEGVALVRSLAPDVVLMDLQMGDGVDGVEATKRIGALESPPHVLILTTYDTDADILRAVEAGASGYLLKDAPTQQLVDAVHAAARGETVLAPPVASRLMNRLRSGRPELSGRELEVLSLVASGKPNKAISKQLFVSEATVKSHLVHIFTKLDVDSRTAAVSKARDLGLLR</sequence>
<evidence type="ECO:0000256" key="4">
    <source>
        <dbReference type="ARBA" id="ARBA00023163"/>
    </source>
</evidence>
<dbReference type="SMART" id="SM00421">
    <property type="entry name" value="HTH_LUXR"/>
    <property type="match status" value="1"/>
</dbReference>
<organism evidence="8 9">
    <name type="scientific">Antricoccus suffuscus</name>
    <dbReference type="NCBI Taxonomy" id="1629062"/>
    <lineage>
        <taxon>Bacteria</taxon>
        <taxon>Bacillati</taxon>
        <taxon>Actinomycetota</taxon>
        <taxon>Actinomycetes</taxon>
        <taxon>Geodermatophilales</taxon>
        <taxon>Antricoccaceae</taxon>
        <taxon>Antricoccus</taxon>
    </lineage>
</organism>
<dbReference type="SUPFAM" id="SSF52172">
    <property type="entry name" value="CheY-like"/>
    <property type="match status" value="1"/>
</dbReference>
<dbReference type="GO" id="GO:0000160">
    <property type="term" value="P:phosphorelay signal transduction system"/>
    <property type="evidence" value="ECO:0007669"/>
    <property type="project" value="InterPro"/>
</dbReference>